<feature type="transmembrane region" description="Helical" evidence="1">
    <location>
        <begin position="125"/>
        <end position="147"/>
    </location>
</feature>
<name>A0A6J4PRH4_9ACTN</name>
<keyword evidence="1" id="KW-0812">Transmembrane</keyword>
<accession>A0A6J4PRH4</accession>
<feature type="transmembrane region" description="Helical" evidence="1">
    <location>
        <begin position="30"/>
        <end position="53"/>
    </location>
</feature>
<feature type="transmembrane region" description="Helical" evidence="1">
    <location>
        <begin position="99"/>
        <end position="119"/>
    </location>
</feature>
<evidence type="ECO:0000313" key="2">
    <source>
        <dbReference type="EMBL" id="CAA9423326.1"/>
    </source>
</evidence>
<dbReference type="AlphaFoldDB" id="A0A6J4PRH4"/>
<feature type="transmembrane region" description="Helical" evidence="1">
    <location>
        <begin position="73"/>
        <end position="92"/>
    </location>
</feature>
<proteinExistence type="predicted"/>
<keyword evidence="1" id="KW-0472">Membrane</keyword>
<organism evidence="2">
    <name type="scientific">uncultured Rubrobacteraceae bacterium</name>
    <dbReference type="NCBI Taxonomy" id="349277"/>
    <lineage>
        <taxon>Bacteria</taxon>
        <taxon>Bacillati</taxon>
        <taxon>Actinomycetota</taxon>
        <taxon>Rubrobacteria</taxon>
        <taxon>Rubrobacterales</taxon>
        <taxon>Rubrobacteraceae</taxon>
        <taxon>environmental samples</taxon>
    </lineage>
</organism>
<protein>
    <submittedName>
        <fullName evidence="2">Uncharacterized protein</fullName>
    </submittedName>
</protein>
<reference evidence="2" key="1">
    <citation type="submission" date="2020-02" db="EMBL/GenBank/DDBJ databases">
        <authorList>
            <person name="Meier V. D."/>
        </authorList>
    </citation>
    <scope>NUCLEOTIDE SEQUENCE</scope>
    <source>
        <strain evidence="2">AVDCRST_MAG37</strain>
    </source>
</reference>
<gene>
    <name evidence="2" type="ORF">AVDCRST_MAG37-92</name>
</gene>
<sequence length="153" mass="16411">MRSGDERDGVVRLAFDLRARIERSGRTRVGLARLMGSAGAVLVLTGLAFWVLFVLLLFPSGERFGGSDLLDEAATAHAVCALFVLLSVLFLSERPLLSAVVLMVAFLGSFVAGFGWYFVLLPPPLALAGGDDLLYLVSAGLLVAATFEERSRH</sequence>
<keyword evidence="1" id="KW-1133">Transmembrane helix</keyword>
<evidence type="ECO:0000256" key="1">
    <source>
        <dbReference type="SAM" id="Phobius"/>
    </source>
</evidence>
<dbReference type="EMBL" id="CADCVD010000004">
    <property type="protein sequence ID" value="CAA9423326.1"/>
    <property type="molecule type" value="Genomic_DNA"/>
</dbReference>